<name>A0A917UBL8_9ACTN</name>
<reference evidence="1" key="2">
    <citation type="submission" date="2020-09" db="EMBL/GenBank/DDBJ databases">
        <authorList>
            <person name="Sun Q."/>
            <person name="Ohkuma M."/>
        </authorList>
    </citation>
    <scope>NUCLEOTIDE SEQUENCE</scope>
    <source>
        <strain evidence="1">JCM 19831</strain>
    </source>
</reference>
<dbReference type="EMBL" id="BMPI01000059">
    <property type="protein sequence ID" value="GGM69634.1"/>
    <property type="molecule type" value="Genomic_DNA"/>
</dbReference>
<gene>
    <name evidence="1" type="ORF">GCM10007977_084180</name>
</gene>
<reference evidence="1" key="1">
    <citation type="journal article" date="2014" name="Int. J. Syst. Evol. Microbiol.">
        <title>Complete genome sequence of Corynebacterium casei LMG S-19264T (=DSM 44701T), isolated from a smear-ripened cheese.</title>
        <authorList>
            <consortium name="US DOE Joint Genome Institute (JGI-PGF)"/>
            <person name="Walter F."/>
            <person name="Albersmeier A."/>
            <person name="Kalinowski J."/>
            <person name="Ruckert C."/>
        </authorList>
    </citation>
    <scope>NUCLEOTIDE SEQUENCE</scope>
    <source>
        <strain evidence="1">JCM 19831</strain>
    </source>
</reference>
<accession>A0A917UBL8</accession>
<protein>
    <submittedName>
        <fullName evidence="1">Uncharacterized protein</fullName>
    </submittedName>
</protein>
<sequence>MSCLVLAPQLTQNPNTELPLHRIVRRQQPDRRLEHLPGGSLMQGNQMRDAVIRAGLDNFDPGGG</sequence>
<evidence type="ECO:0000313" key="1">
    <source>
        <dbReference type="EMBL" id="GGM69634.1"/>
    </source>
</evidence>
<dbReference type="AlphaFoldDB" id="A0A917UBL8"/>
<proteinExistence type="predicted"/>
<comment type="caution">
    <text evidence="1">The sequence shown here is derived from an EMBL/GenBank/DDBJ whole genome shotgun (WGS) entry which is preliminary data.</text>
</comment>
<keyword evidence="2" id="KW-1185">Reference proteome</keyword>
<organism evidence="1 2">
    <name type="scientific">Dactylosporangium sucinum</name>
    <dbReference type="NCBI Taxonomy" id="1424081"/>
    <lineage>
        <taxon>Bacteria</taxon>
        <taxon>Bacillati</taxon>
        <taxon>Actinomycetota</taxon>
        <taxon>Actinomycetes</taxon>
        <taxon>Micromonosporales</taxon>
        <taxon>Micromonosporaceae</taxon>
        <taxon>Dactylosporangium</taxon>
    </lineage>
</organism>
<evidence type="ECO:0000313" key="2">
    <source>
        <dbReference type="Proteomes" id="UP000642070"/>
    </source>
</evidence>
<dbReference type="Proteomes" id="UP000642070">
    <property type="component" value="Unassembled WGS sequence"/>
</dbReference>